<dbReference type="GO" id="GO:0005634">
    <property type="term" value="C:nucleus"/>
    <property type="evidence" value="ECO:0007669"/>
    <property type="project" value="TreeGrafter"/>
</dbReference>
<dbReference type="PANTHER" id="PTHR16308:SF13">
    <property type="entry name" value="PROTEIN LINGERER"/>
    <property type="match status" value="1"/>
</dbReference>
<dbReference type="InterPro" id="IPR051833">
    <property type="entry name" value="TC-DDR_regulator"/>
</dbReference>
<feature type="compositionally biased region" description="Low complexity" evidence="4">
    <location>
        <begin position="578"/>
        <end position="594"/>
    </location>
</feature>
<feature type="compositionally biased region" description="Low complexity" evidence="4">
    <location>
        <begin position="471"/>
        <end position="483"/>
    </location>
</feature>
<feature type="compositionally biased region" description="Low complexity" evidence="4">
    <location>
        <begin position="754"/>
        <end position="776"/>
    </location>
</feature>
<feature type="compositionally biased region" description="Polar residues" evidence="4">
    <location>
        <begin position="1286"/>
        <end position="1303"/>
    </location>
</feature>
<dbReference type="InterPro" id="IPR022166">
    <property type="entry name" value="UBAP2/Lig"/>
</dbReference>
<feature type="compositionally biased region" description="Low complexity" evidence="4">
    <location>
        <begin position="1204"/>
        <end position="1218"/>
    </location>
</feature>
<feature type="compositionally biased region" description="Gly residues" evidence="4">
    <location>
        <begin position="227"/>
        <end position="240"/>
    </location>
</feature>
<sequence length="1320" mass="140827">MSGSVGTARAGSNRHTGAKEKMAKTEKNTQQQQQQTTGKSEPQSSKMLPTQEQIRLAQMMSTNQRDADPSTVRELMELTGKSEEDVVIALHDAENDADRAVMILLEGGDEQQGEWREQGGKRKKKSNTSALKESNHTSEDHFESRPKDRGDREDRDNGTERGDLPPRRGGRRNGGPPPRLARGRGRDRANVGDRENRDRSNTDDWDNDRGDDKRDRGGAERGRSRGKGGFGGKRPGGSGRGRFSNSNDREGNSRSYNRVPRFEKMNNSQHIDGPEIDTWTNETAESKTVNKDTDWDNWNDTWVSEEDQWTGTLDETKVFTPSTMKIPEAEPVIPEAPSSLGQRLDVGSLFIESAKFSKAPDYSKPSGDAYITQFNQAATESIKNTIGIGSSTRGPHSMNSLSISQQSTSDSLGMSSLAQSTSPPGVGVLPSLPQPGSQMSQISQSVSQAMSQIGGMNSQNLPAQSRIPSVQQQQQTLGSSLQQRPKPQRSKLPPPSKIPASAVEMPGHISRNPQLDLQFGIDFGSETNTTFGFDSENDSSVETSTYASTSNGASSVISNHMNQAQAVSKAGGDNTRVSSLMSSPSSGSTNVPSPLELQQNNRSTSVFHNSVYTASPPKNDSQSLEREQNKLGGPDSIAFPSSQMERKSPMMSQRVNQPSQNLSTGSMAQNKNDGSSNFSSTNGYSSNSYQSHQKNANISHNQTTFNHSSSSQPPQTSPFPGQYPASQSAFPSSGQSQFGNNPGSSQFPPPGQPPQFNNAQNQYSSGQNQYSSNSSSHPPIPHGNHQSQYSSGPPNSYSSGGQSQFSGYQNSSNTSFPSHPPSSNYPSSNQSSGPSSSLYPATQSGSGSSSYPTQSNSYQSPSAGSYNSRDNQTGTGSSSTHPSTGVNFPTPPQGLSLKPSTSQTNTNYNSQGFSANATALQPSSLANKLGESLSKMTLKDTATLDAHQSSQYDHSSTSTTSASASLSLPSTTTAASLSSGTSTISSTSTAASVTSTSRIASMPSTSKAPPNLPPGVPLMGQYIMSQNTMPPFYSVPPVYGYEDMQLLQQRMPLQTGSYYDMGAFPAPPGSTLPTGRDQQPPLPNVPFSGTSADSTKVPRVDAQSPNSSNQPQNAHSAAQPLFNYHYGFYYPSMFPGTAAGLQYPMFPMPPVTNAAAHAGTTATTQFQKSYASHMYSTKGYDELNQAQDFSKTGYGSSPNTGKASGTRMSTRSGTSEMTPNAYNKPHNQPFDKQGFHGGTPPPYNLPLASATQSGPMGGPTNPYGAPFLPVMAAHQAHSPMIHHPIQQDSGSSSTRGLNPAVSQSKAGGGKSYGGAPYWNN</sequence>
<evidence type="ECO:0000256" key="1">
    <source>
        <dbReference type="ARBA" id="ARBA00004496"/>
    </source>
</evidence>
<feature type="compositionally biased region" description="Polar residues" evidence="4">
    <location>
        <begin position="692"/>
        <end position="707"/>
    </location>
</feature>
<dbReference type="InterPro" id="IPR015940">
    <property type="entry name" value="UBA"/>
</dbReference>
<organism evidence="6 7">
    <name type="scientific">Elysia crispata</name>
    <name type="common">lettuce slug</name>
    <dbReference type="NCBI Taxonomy" id="231223"/>
    <lineage>
        <taxon>Eukaryota</taxon>
        <taxon>Metazoa</taxon>
        <taxon>Spiralia</taxon>
        <taxon>Lophotrochozoa</taxon>
        <taxon>Mollusca</taxon>
        <taxon>Gastropoda</taxon>
        <taxon>Heterobranchia</taxon>
        <taxon>Euthyneura</taxon>
        <taxon>Panpulmonata</taxon>
        <taxon>Sacoglossa</taxon>
        <taxon>Placobranchoidea</taxon>
        <taxon>Plakobranchidae</taxon>
        <taxon>Elysia</taxon>
    </lineage>
</organism>
<evidence type="ECO:0000313" key="6">
    <source>
        <dbReference type="EMBL" id="KAK3761061.1"/>
    </source>
</evidence>
<evidence type="ECO:0000256" key="4">
    <source>
        <dbReference type="SAM" id="MobiDB-lite"/>
    </source>
</evidence>
<feature type="region of interest" description="Disordered" evidence="4">
    <location>
        <begin position="385"/>
        <end position="499"/>
    </location>
</feature>
<keyword evidence="7" id="KW-1185">Reference proteome</keyword>
<dbReference type="Pfam" id="PF12478">
    <property type="entry name" value="UBAP2-Lig"/>
    <property type="match status" value="1"/>
</dbReference>
<comment type="caution">
    <text evidence="6">The sequence shown here is derived from an EMBL/GenBank/DDBJ whole genome shotgun (WGS) entry which is preliminary data.</text>
</comment>
<dbReference type="GO" id="GO:0005737">
    <property type="term" value="C:cytoplasm"/>
    <property type="evidence" value="ECO:0007669"/>
    <property type="project" value="UniProtKB-SubCell"/>
</dbReference>
<feature type="compositionally biased region" description="Polar residues" evidence="4">
    <location>
        <begin position="1189"/>
        <end position="1203"/>
    </location>
</feature>
<feature type="region of interest" description="Disordered" evidence="4">
    <location>
        <begin position="564"/>
        <end position="596"/>
    </location>
</feature>
<dbReference type="Proteomes" id="UP001283361">
    <property type="component" value="Unassembled WGS sequence"/>
</dbReference>
<feature type="compositionally biased region" description="Polar residues" evidence="4">
    <location>
        <begin position="898"/>
        <end position="913"/>
    </location>
</feature>
<feature type="compositionally biased region" description="Basic and acidic residues" evidence="4">
    <location>
        <begin position="284"/>
        <end position="293"/>
    </location>
</feature>
<feature type="compositionally biased region" description="Low complexity" evidence="4">
    <location>
        <begin position="674"/>
        <end position="691"/>
    </location>
</feature>
<feature type="compositionally biased region" description="Polar residues" evidence="4">
    <location>
        <begin position="454"/>
        <end position="470"/>
    </location>
</feature>
<dbReference type="Gene3D" id="1.10.8.10">
    <property type="entry name" value="DNA helicase RuvA subunit, C-terminal domain"/>
    <property type="match status" value="1"/>
</dbReference>
<name>A0AAE0Z2G7_9GAST</name>
<feature type="compositionally biased region" description="Polar residues" evidence="4">
    <location>
        <begin position="1103"/>
        <end position="1115"/>
    </location>
</feature>
<feature type="compositionally biased region" description="Polar residues" evidence="4">
    <location>
        <begin position="412"/>
        <end position="423"/>
    </location>
</feature>
<dbReference type="InterPro" id="IPR009060">
    <property type="entry name" value="UBA-like_sf"/>
</dbReference>
<reference evidence="6" key="1">
    <citation type="journal article" date="2023" name="G3 (Bethesda)">
        <title>A reference genome for the long-term kleptoplast-retaining sea slug Elysia crispata morphotype clarki.</title>
        <authorList>
            <person name="Eastman K.E."/>
            <person name="Pendleton A.L."/>
            <person name="Shaikh M.A."/>
            <person name="Suttiyut T."/>
            <person name="Ogas R."/>
            <person name="Tomko P."/>
            <person name="Gavelis G."/>
            <person name="Widhalm J.R."/>
            <person name="Wisecaver J.H."/>
        </authorList>
    </citation>
    <scope>NUCLEOTIDE SEQUENCE</scope>
    <source>
        <strain evidence="6">ECLA1</strain>
    </source>
</reference>
<feature type="compositionally biased region" description="Polar residues" evidence="4">
    <location>
        <begin position="38"/>
        <end position="64"/>
    </location>
</feature>
<feature type="region of interest" description="Disordered" evidence="4">
    <location>
        <begin position="1282"/>
        <end position="1320"/>
    </location>
</feature>
<accession>A0AAE0Z2G7</accession>
<feature type="compositionally biased region" description="Polar residues" evidence="4">
    <location>
        <begin position="863"/>
        <end position="872"/>
    </location>
</feature>
<feature type="compositionally biased region" description="Polar residues" evidence="4">
    <location>
        <begin position="650"/>
        <end position="673"/>
    </location>
</feature>
<feature type="region of interest" description="Disordered" evidence="4">
    <location>
        <begin position="530"/>
        <end position="550"/>
    </location>
</feature>
<feature type="region of interest" description="Disordered" evidence="4">
    <location>
        <begin position="101"/>
        <end position="293"/>
    </location>
</feature>
<feature type="compositionally biased region" description="Polar residues" evidence="4">
    <location>
        <begin position="724"/>
        <end position="739"/>
    </location>
</feature>
<dbReference type="PANTHER" id="PTHR16308">
    <property type="entry name" value="UBIQUITIN ASSOCIATED PROTEIN 2-LIKE/LINGERER"/>
    <property type="match status" value="1"/>
</dbReference>
<feature type="compositionally biased region" description="Polar residues" evidence="4">
    <location>
        <begin position="385"/>
        <end position="394"/>
    </location>
</feature>
<feature type="compositionally biased region" description="Low complexity" evidence="4">
    <location>
        <begin position="972"/>
        <end position="997"/>
    </location>
</feature>
<feature type="region of interest" description="Disordered" evidence="4">
    <location>
        <begin position="1189"/>
        <end position="1262"/>
    </location>
</feature>
<feature type="compositionally biased region" description="Low complexity" evidence="4">
    <location>
        <begin position="708"/>
        <end position="722"/>
    </location>
</feature>
<feature type="compositionally biased region" description="Polar residues" evidence="4">
    <location>
        <begin position="998"/>
        <end position="1008"/>
    </location>
</feature>
<feature type="compositionally biased region" description="Basic and acidic residues" evidence="4">
    <location>
        <begin position="17"/>
        <end position="27"/>
    </location>
</feature>
<feature type="compositionally biased region" description="Low complexity" evidence="4">
    <location>
        <begin position="873"/>
        <end position="885"/>
    </location>
</feature>
<keyword evidence="2" id="KW-0963">Cytoplasm</keyword>
<gene>
    <name evidence="6" type="ORF">RRG08_022466</name>
</gene>
<feature type="compositionally biased region" description="Low complexity" evidence="4">
    <location>
        <begin position="397"/>
        <end position="411"/>
    </location>
</feature>
<feature type="region of interest" description="Disordered" evidence="4">
    <location>
        <begin position="972"/>
        <end position="1013"/>
    </location>
</feature>
<feature type="region of interest" description="Disordered" evidence="4">
    <location>
        <begin position="1062"/>
        <end position="1115"/>
    </location>
</feature>
<feature type="compositionally biased region" description="Basic and acidic residues" evidence="4">
    <location>
        <begin position="184"/>
        <end position="223"/>
    </location>
</feature>
<dbReference type="SMART" id="SM00165">
    <property type="entry name" value="UBA"/>
    <property type="match status" value="1"/>
</dbReference>
<dbReference type="EMBL" id="JAWDGP010004927">
    <property type="protein sequence ID" value="KAK3761061.1"/>
    <property type="molecule type" value="Genomic_DNA"/>
</dbReference>
<feature type="compositionally biased region" description="Polar residues" evidence="4">
    <location>
        <begin position="609"/>
        <end position="622"/>
    </location>
</feature>
<protein>
    <recommendedName>
        <fullName evidence="5">UBA domain-containing protein</fullName>
    </recommendedName>
</protein>
<dbReference type="CDD" id="cd14277">
    <property type="entry name" value="UBA_UBP2_like"/>
    <property type="match status" value="1"/>
</dbReference>
<comment type="subcellular location">
    <subcellularLocation>
        <location evidence="1">Cytoplasm</location>
    </subcellularLocation>
</comment>
<feature type="compositionally biased region" description="Low complexity" evidence="4">
    <location>
        <begin position="786"/>
        <end position="862"/>
    </location>
</feature>
<feature type="region of interest" description="Disordered" evidence="4">
    <location>
        <begin position="1"/>
        <end position="77"/>
    </location>
</feature>
<evidence type="ECO:0000259" key="5">
    <source>
        <dbReference type="SMART" id="SM00165"/>
    </source>
</evidence>
<feature type="compositionally biased region" description="Low complexity" evidence="4">
    <location>
        <begin position="437"/>
        <end position="453"/>
    </location>
</feature>
<evidence type="ECO:0000256" key="3">
    <source>
        <dbReference type="ARBA" id="ARBA00022553"/>
    </source>
</evidence>
<keyword evidence="3" id="KW-0597">Phosphoprotein</keyword>
<proteinExistence type="predicted"/>
<evidence type="ECO:0000313" key="7">
    <source>
        <dbReference type="Proteomes" id="UP001283361"/>
    </source>
</evidence>
<feature type="domain" description="UBA" evidence="5">
    <location>
        <begin position="68"/>
        <end position="106"/>
    </location>
</feature>
<evidence type="ECO:0000256" key="2">
    <source>
        <dbReference type="ARBA" id="ARBA00022490"/>
    </source>
</evidence>
<feature type="region of interest" description="Disordered" evidence="4">
    <location>
        <begin position="609"/>
        <end position="913"/>
    </location>
</feature>
<feature type="compositionally biased region" description="Basic and acidic residues" evidence="4">
    <location>
        <begin position="133"/>
        <end position="166"/>
    </location>
</feature>
<dbReference type="SUPFAM" id="SSF46934">
    <property type="entry name" value="UBA-like"/>
    <property type="match status" value="1"/>
</dbReference>